<evidence type="ECO:0000313" key="2">
    <source>
        <dbReference type="Proteomes" id="UP000013487"/>
    </source>
</evidence>
<dbReference type="EMBL" id="ARXZ02000066">
    <property type="protein sequence ID" value="ERH96706.1"/>
    <property type="molecule type" value="Genomic_DNA"/>
</dbReference>
<evidence type="ECO:0000313" key="1">
    <source>
        <dbReference type="EMBL" id="ERH96706.1"/>
    </source>
</evidence>
<proteinExistence type="predicted"/>
<organism evidence="1 2">
    <name type="scientific">Bacillus thuringiensis T01-328</name>
    <dbReference type="NCBI Taxonomy" id="1324966"/>
    <lineage>
        <taxon>Bacteria</taxon>
        <taxon>Bacillati</taxon>
        <taxon>Bacillota</taxon>
        <taxon>Bacilli</taxon>
        <taxon>Bacillales</taxon>
        <taxon>Bacillaceae</taxon>
        <taxon>Bacillus</taxon>
        <taxon>Bacillus cereus group</taxon>
    </lineage>
</organism>
<dbReference type="AlphaFoldDB" id="A0AAN4KLE0"/>
<dbReference type="Pfam" id="PF18801">
    <property type="entry name" value="RapH_N"/>
    <property type="match status" value="1"/>
</dbReference>
<dbReference type="SUPFAM" id="SSF48452">
    <property type="entry name" value="TPR-like"/>
    <property type="match status" value="1"/>
</dbReference>
<accession>A0AAN4KLE0</accession>
<comment type="caution">
    <text evidence="1">The sequence shown here is derived from an EMBL/GenBank/DDBJ whole genome shotgun (WGS) entry which is preliminary data.</text>
</comment>
<reference evidence="1 2" key="1">
    <citation type="journal article" date="2013" name="Genome Announc.">
        <title>Draft Genome Sequence of Bacillus thuringiensis var. thuringiensis Strain T01-328, a Brazilian Isolate That Produces a Soluble Pesticide Protein, Cry1Ia.</title>
        <authorList>
            <person name="Varani A.M."/>
            <person name="Lemos M.V."/>
            <person name="Fernandes C.C."/>
            <person name="Lemos E.G."/>
            <person name="Alves E.C."/>
            <person name="Desiderio J.A."/>
        </authorList>
    </citation>
    <scope>NUCLEOTIDE SEQUENCE [LARGE SCALE GENOMIC DNA]</scope>
    <source>
        <strain evidence="1 2">T01-328</strain>
    </source>
</reference>
<keyword evidence="1" id="KW-0378">Hydrolase</keyword>
<name>A0AAN4KLE0_BACTU</name>
<dbReference type="Gene3D" id="1.25.40.10">
    <property type="entry name" value="Tetratricopeptide repeat domain"/>
    <property type="match status" value="1"/>
</dbReference>
<dbReference type="GO" id="GO:0016787">
    <property type="term" value="F:hydrolase activity"/>
    <property type="evidence" value="ECO:0007669"/>
    <property type="project" value="UniProtKB-KW"/>
</dbReference>
<dbReference type="Proteomes" id="UP000013487">
    <property type="component" value="Unassembled WGS sequence"/>
</dbReference>
<protein>
    <submittedName>
        <fullName evidence="1">Response regulator aspartate phosphatase F</fullName>
        <ecNumber evidence="1">3.1.-.-</ecNumber>
    </submittedName>
</protein>
<gene>
    <name evidence="1" type="ORF">BTCBT_007146</name>
</gene>
<dbReference type="EC" id="3.1.-.-" evidence="1"/>
<dbReference type="InterPro" id="IPR011990">
    <property type="entry name" value="TPR-like_helical_dom_sf"/>
</dbReference>
<sequence>MSGNNIHLQKGGYFVDVQTKSNEQITNMLNDWYIEIRARHLGNAHKLRLEIDKKIHNIEEDQNLLLYYSLLDFRHQYLMDHLSIGKNSFDKIKSFNTPTDNLLSYYYFFFKAIHATSVGNYNLARKYYDKAEIKLKEIPDQLEHAEFYYKLSTFSCHNQQYVPAIKQASKAKEIFSKYKGYELNIGYCNNLSGLSCTHLKEYELAEEYFISAMDIFQKEKEEQAILYVRHNLGFMYANQNLSELAIRYLSEINSKSTNNYRAILIEACEHAKLNNKNKALELFEQGLQISTELENEEYQHHFKILKAINEEIPGENLEKLIIEGNKYFEQENIYEYVHEYTEKLALKFYHEDNHTKASKYFYLSSKANQKKQNKEALK</sequence>